<proteinExistence type="predicted"/>
<gene>
    <name evidence="1" type="ORF">KR51_00019350</name>
</gene>
<dbReference type="Proteomes" id="UP000016960">
    <property type="component" value="Unassembled WGS sequence"/>
</dbReference>
<accession>U5D9V7</accession>
<keyword evidence="2" id="KW-1185">Reference proteome</keyword>
<evidence type="ECO:0000313" key="1">
    <source>
        <dbReference type="EMBL" id="ERN41368.1"/>
    </source>
</evidence>
<dbReference type="InParanoid" id="U5D9V7"/>
<comment type="caution">
    <text evidence="1">The sequence shown here is derived from an EMBL/GenBank/DDBJ whole genome shotgun (WGS) entry which is preliminary data.</text>
</comment>
<dbReference type="EMBL" id="ASSJ01000049">
    <property type="protein sequence ID" value="ERN41368.1"/>
    <property type="molecule type" value="Genomic_DNA"/>
</dbReference>
<organism evidence="1 2">
    <name type="scientific">Rubidibacter lacunae KORDI 51-2</name>
    <dbReference type="NCBI Taxonomy" id="582515"/>
    <lineage>
        <taxon>Bacteria</taxon>
        <taxon>Bacillati</taxon>
        <taxon>Cyanobacteriota</taxon>
        <taxon>Cyanophyceae</taxon>
        <taxon>Oscillatoriophycideae</taxon>
        <taxon>Chroococcales</taxon>
        <taxon>Aphanothecaceae</taxon>
        <taxon>Rubidibacter</taxon>
    </lineage>
</organism>
<dbReference type="STRING" id="582515.KR51_00019350"/>
<dbReference type="AlphaFoldDB" id="U5D9V7"/>
<reference evidence="1 2" key="1">
    <citation type="submission" date="2013-05" db="EMBL/GenBank/DDBJ databases">
        <title>Draft genome sequence of Rubidibacter lacunae KORDI 51-2.</title>
        <authorList>
            <person name="Choi D.H."/>
            <person name="Noh J.H."/>
            <person name="Kwon K.-K."/>
            <person name="Lee J.-H."/>
            <person name="Ryu J.-Y."/>
        </authorList>
    </citation>
    <scope>NUCLEOTIDE SEQUENCE [LARGE SCALE GENOMIC DNA]</scope>
    <source>
        <strain evidence="1 2">KORDI 51-2</strain>
    </source>
</reference>
<protein>
    <submittedName>
        <fullName evidence="1">Uncharacterized protein</fullName>
    </submittedName>
</protein>
<sequence length="83" mass="9724">MHTRPGFTQNCMSISIAYLDRWNNPDSQHYYYWLFCDESQRERIKLATRKSALAVQVLNSKPANESIYSYPKEWGGLYLRSGA</sequence>
<name>U5D9V7_9CHRO</name>
<evidence type="ECO:0000313" key="2">
    <source>
        <dbReference type="Proteomes" id="UP000016960"/>
    </source>
</evidence>